<comment type="caution">
    <text evidence="2">The sequence shown here is derived from an EMBL/GenBank/DDBJ whole genome shotgun (WGS) entry which is preliminary data.</text>
</comment>
<protein>
    <submittedName>
        <fullName evidence="2">Uncharacterized protein</fullName>
    </submittedName>
</protein>
<evidence type="ECO:0000313" key="3">
    <source>
        <dbReference type="Proteomes" id="UP001153555"/>
    </source>
</evidence>
<dbReference type="PANTHER" id="PTHR35729:SF1">
    <property type="entry name" value="T1B9.12 PROTEIN"/>
    <property type="match status" value="1"/>
</dbReference>
<dbReference type="AlphaFoldDB" id="A0A9N7MBB5"/>
<evidence type="ECO:0000256" key="1">
    <source>
        <dbReference type="SAM" id="MobiDB-lite"/>
    </source>
</evidence>
<name>A0A9N7MBB5_STRHE</name>
<proteinExistence type="predicted"/>
<gene>
    <name evidence="2" type="ORF">SHERM_00921</name>
</gene>
<dbReference type="Proteomes" id="UP001153555">
    <property type="component" value="Unassembled WGS sequence"/>
</dbReference>
<evidence type="ECO:0000313" key="2">
    <source>
        <dbReference type="EMBL" id="CAA0806017.1"/>
    </source>
</evidence>
<dbReference type="PANTHER" id="PTHR35729">
    <property type="entry name" value="T1B9.12 PROTEIN"/>
    <property type="match status" value="1"/>
</dbReference>
<sequence>MRVLGDSWCFCNGGGKSERMKASIFSGKAPAMARINDGGTGFLIHRNLLLTTHANLPSVAAVEAAEIRLHNGLSATLFPHRFFITSSVLDLTMVGLDALDNEVARASLRKTARPGGDQNYVRDLLLRVGPMLDAESTGSADGVGSAGEDDGPPPPHECSSSSDGEATTMYSAETAESRNIPSPRGEGERAVGRSQSCVNYYGGRWGPRTAFVGRGMEVERRRNFGGGRKVYSQGAAASGGRSNVYFSPTVSSIMKKRNNAAEQVQVHNNRQRPSAAAHTSPRWNF</sequence>
<dbReference type="OrthoDB" id="1925372at2759"/>
<reference evidence="2" key="1">
    <citation type="submission" date="2019-12" db="EMBL/GenBank/DDBJ databases">
        <authorList>
            <person name="Scholes J."/>
        </authorList>
    </citation>
    <scope>NUCLEOTIDE SEQUENCE</scope>
</reference>
<feature type="compositionally biased region" description="Polar residues" evidence="1">
    <location>
        <begin position="158"/>
        <end position="171"/>
    </location>
</feature>
<accession>A0A9N7MBB5</accession>
<dbReference type="EMBL" id="CACSLK010000214">
    <property type="protein sequence ID" value="CAA0806017.1"/>
    <property type="molecule type" value="Genomic_DNA"/>
</dbReference>
<organism evidence="2 3">
    <name type="scientific">Striga hermonthica</name>
    <name type="common">Purple witchweed</name>
    <name type="synonym">Buchnera hermonthica</name>
    <dbReference type="NCBI Taxonomy" id="68872"/>
    <lineage>
        <taxon>Eukaryota</taxon>
        <taxon>Viridiplantae</taxon>
        <taxon>Streptophyta</taxon>
        <taxon>Embryophyta</taxon>
        <taxon>Tracheophyta</taxon>
        <taxon>Spermatophyta</taxon>
        <taxon>Magnoliopsida</taxon>
        <taxon>eudicotyledons</taxon>
        <taxon>Gunneridae</taxon>
        <taxon>Pentapetalae</taxon>
        <taxon>asterids</taxon>
        <taxon>lamiids</taxon>
        <taxon>Lamiales</taxon>
        <taxon>Orobanchaceae</taxon>
        <taxon>Buchnereae</taxon>
        <taxon>Striga</taxon>
    </lineage>
</organism>
<keyword evidence="3" id="KW-1185">Reference proteome</keyword>
<feature type="region of interest" description="Disordered" evidence="1">
    <location>
        <begin position="136"/>
        <end position="192"/>
    </location>
</feature>